<protein>
    <submittedName>
        <fullName evidence="4">Uncharacterized protein</fullName>
    </submittedName>
</protein>
<dbReference type="InterPro" id="IPR002347">
    <property type="entry name" value="SDR_fam"/>
</dbReference>
<dbReference type="PANTHER" id="PTHR43976">
    <property type="entry name" value="SHORT CHAIN DEHYDROGENASE"/>
    <property type="match status" value="1"/>
</dbReference>
<organism evidence="4 5">
    <name type="scientific">Pythium oligandrum</name>
    <name type="common">Mycoparasitic fungus</name>
    <dbReference type="NCBI Taxonomy" id="41045"/>
    <lineage>
        <taxon>Eukaryota</taxon>
        <taxon>Sar</taxon>
        <taxon>Stramenopiles</taxon>
        <taxon>Oomycota</taxon>
        <taxon>Peronosporomycetes</taxon>
        <taxon>Pythiales</taxon>
        <taxon>Pythiaceae</taxon>
        <taxon>Pythium</taxon>
    </lineage>
</organism>
<dbReference type="AlphaFoldDB" id="A0A8K1FL72"/>
<evidence type="ECO:0000313" key="4">
    <source>
        <dbReference type="EMBL" id="TMW67920.1"/>
    </source>
</evidence>
<dbReference type="SUPFAM" id="SSF51735">
    <property type="entry name" value="NAD(P)-binding Rossmann-fold domains"/>
    <property type="match status" value="1"/>
</dbReference>
<reference evidence="4" key="1">
    <citation type="submission" date="2019-03" db="EMBL/GenBank/DDBJ databases">
        <title>Long read genome sequence of the mycoparasitic Pythium oligandrum ATCC 38472 isolated from sugarbeet rhizosphere.</title>
        <authorList>
            <person name="Gaulin E."/>
        </authorList>
    </citation>
    <scope>NUCLEOTIDE SEQUENCE</scope>
    <source>
        <strain evidence="4">ATCC 38472_TT</strain>
    </source>
</reference>
<dbReference type="EMBL" id="SPLM01000003">
    <property type="protein sequence ID" value="TMW67920.1"/>
    <property type="molecule type" value="Genomic_DNA"/>
</dbReference>
<dbReference type="GO" id="GO:0016491">
    <property type="term" value="F:oxidoreductase activity"/>
    <property type="evidence" value="ECO:0007669"/>
    <property type="project" value="UniProtKB-KW"/>
</dbReference>
<evidence type="ECO:0000256" key="2">
    <source>
        <dbReference type="ARBA" id="ARBA00023002"/>
    </source>
</evidence>
<name>A0A8K1FL72_PYTOL</name>
<sequence length="289" mass="30794">MGSASIDAKVWLITGCSSGFGRELAIAARKRGDLVVATARKVATLDELKALGCQVLTLDVTSDDDTVKGVVAQAHALHGRLDILVNNAGFSILGALEEASSKDAQDLFDTNVFGLLRVTRAVLPYMREKRSGTITNIGSQGGYAAFPVCGMYCATKFAVAGISQSLRQEVASLGIDVTLIEPGMFSTNILTQVRRCEGKIEDYAPIVDQTVSWLDSVNGADVDDPAKGAQAIVEALTKTGRCVGRELPARLPLGTGVFDTIQGVITKGQQELDEWKDFTKAEAFQHDKA</sequence>
<dbReference type="InterPro" id="IPR051911">
    <property type="entry name" value="SDR_oxidoreductase"/>
</dbReference>
<dbReference type="CDD" id="cd05374">
    <property type="entry name" value="17beta-HSD-like_SDR_c"/>
    <property type="match status" value="1"/>
</dbReference>
<dbReference type="PRINTS" id="PR00080">
    <property type="entry name" value="SDRFAMILY"/>
</dbReference>
<evidence type="ECO:0000256" key="1">
    <source>
        <dbReference type="ARBA" id="ARBA00006484"/>
    </source>
</evidence>
<evidence type="ECO:0000256" key="3">
    <source>
        <dbReference type="RuleBase" id="RU000363"/>
    </source>
</evidence>
<dbReference type="Gene3D" id="3.40.50.720">
    <property type="entry name" value="NAD(P)-binding Rossmann-like Domain"/>
    <property type="match status" value="1"/>
</dbReference>
<keyword evidence="5" id="KW-1185">Reference proteome</keyword>
<dbReference type="Proteomes" id="UP000794436">
    <property type="component" value="Unassembled WGS sequence"/>
</dbReference>
<dbReference type="Pfam" id="PF00106">
    <property type="entry name" value="adh_short"/>
    <property type="match status" value="1"/>
</dbReference>
<dbReference type="InterPro" id="IPR020904">
    <property type="entry name" value="Sc_DH/Rdtase_CS"/>
</dbReference>
<dbReference type="PRINTS" id="PR00081">
    <property type="entry name" value="GDHRDH"/>
</dbReference>
<gene>
    <name evidence="4" type="ORF">Poli38472_007592</name>
</gene>
<dbReference type="PROSITE" id="PS00061">
    <property type="entry name" value="ADH_SHORT"/>
    <property type="match status" value="1"/>
</dbReference>
<proteinExistence type="inferred from homology"/>
<comment type="caution">
    <text evidence="4">The sequence shown here is derived from an EMBL/GenBank/DDBJ whole genome shotgun (WGS) entry which is preliminary data.</text>
</comment>
<accession>A0A8K1FL72</accession>
<evidence type="ECO:0000313" key="5">
    <source>
        <dbReference type="Proteomes" id="UP000794436"/>
    </source>
</evidence>
<dbReference type="InterPro" id="IPR036291">
    <property type="entry name" value="NAD(P)-bd_dom_sf"/>
</dbReference>
<keyword evidence="2" id="KW-0560">Oxidoreductase</keyword>
<dbReference type="PANTHER" id="PTHR43976:SF16">
    <property type="entry name" value="SHORT-CHAIN DEHYDROGENASE_REDUCTASE FAMILY PROTEIN"/>
    <property type="match status" value="1"/>
</dbReference>
<dbReference type="OrthoDB" id="1274115at2759"/>
<comment type="similarity">
    <text evidence="1 3">Belongs to the short-chain dehydrogenases/reductases (SDR) family.</text>
</comment>